<dbReference type="AlphaFoldDB" id="A0A1G2REE6"/>
<dbReference type="InterPro" id="IPR000305">
    <property type="entry name" value="GIY-YIG_endonuc"/>
</dbReference>
<dbReference type="InterPro" id="IPR035901">
    <property type="entry name" value="GIY-YIG_endonuc_sf"/>
</dbReference>
<organism evidence="2 3">
    <name type="scientific">Candidatus Wildermuthbacteria bacterium RIFCSPHIGHO2_02_FULL_49_9</name>
    <dbReference type="NCBI Taxonomy" id="1802456"/>
    <lineage>
        <taxon>Bacteria</taxon>
        <taxon>Candidatus Wildermuthiibacteriota</taxon>
    </lineage>
</organism>
<dbReference type="EMBL" id="MHUB01000027">
    <property type="protein sequence ID" value="OHA70431.1"/>
    <property type="molecule type" value="Genomic_DNA"/>
</dbReference>
<feature type="domain" description="GIY-YIG" evidence="1">
    <location>
        <begin position="1"/>
        <end position="74"/>
    </location>
</feature>
<sequence>MFCVYILQGKNKRWYTGSASDLRKRFNEHNARQRGCIKQKGPRELICYEACLHEQGARSREIYLKSGIGKRYLKNRLKRFLSLTG</sequence>
<gene>
    <name evidence="2" type="ORF">A3D64_02415</name>
</gene>
<dbReference type="Gene3D" id="3.40.1440.10">
    <property type="entry name" value="GIY-YIG endonuclease"/>
    <property type="match status" value="1"/>
</dbReference>
<dbReference type="Pfam" id="PF01541">
    <property type="entry name" value="GIY-YIG"/>
    <property type="match status" value="1"/>
</dbReference>
<reference evidence="2 3" key="1">
    <citation type="journal article" date="2016" name="Nat. Commun.">
        <title>Thousands of microbial genomes shed light on interconnected biogeochemical processes in an aquifer system.</title>
        <authorList>
            <person name="Anantharaman K."/>
            <person name="Brown C.T."/>
            <person name="Hug L.A."/>
            <person name="Sharon I."/>
            <person name="Castelle C.J."/>
            <person name="Probst A.J."/>
            <person name="Thomas B.C."/>
            <person name="Singh A."/>
            <person name="Wilkins M.J."/>
            <person name="Karaoz U."/>
            <person name="Brodie E.L."/>
            <person name="Williams K.H."/>
            <person name="Hubbard S.S."/>
            <person name="Banfield J.F."/>
        </authorList>
    </citation>
    <scope>NUCLEOTIDE SEQUENCE [LARGE SCALE GENOMIC DNA]</scope>
</reference>
<dbReference type="PROSITE" id="PS50164">
    <property type="entry name" value="GIY_YIG"/>
    <property type="match status" value="1"/>
</dbReference>
<evidence type="ECO:0000259" key="1">
    <source>
        <dbReference type="PROSITE" id="PS50164"/>
    </source>
</evidence>
<evidence type="ECO:0000313" key="2">
    <source>
        <dbReference type="EMBL" id="OHA70431.1"/>
    </source>
</evidence>
<dbReference type="SUPFAM" id="SSF82771">
    <property type="entry name" value="GIY-YIG endonuclease"/>
    <property type="match status" value="1"/>
</dbReference>
<name>A0A1G2REE6_9BACT</name>
<proteinExistence type="predicted"/>
<dbReference type="Proteomes" id="UP000178613">
    <property type="component" value="Unassembled WGS sequence"/>
</dbReference>
<evidence type="ECO:0000313" key="3">
    <source>
        <dbReference type="Proteomes" id="UP000178613"/>
    </source>
</evidence>
<accession>A0A1G2REE6</accession>
<comment type="caution">
    <text evidence="2">The sequence shown here is derived from an EMBL/GenBank/DDBJ whole genome shotgun (WGS) entry which is preliminary data.</text>
</comment>
<protein>
    <recommendedName>
        <fullName evidence="1">GIY-YIG domain-containing protein</fullName>
    </recommendedName>
</protein>